<dbReference type="PRINTS" id="PR00111">
    <property type="entry name" value="ABHYDROLASE"/>
</dbReference>
<evidence type="ECO:0000313" key="2">
    <source>
        <dbReference type="EMBL" id="KAK2079371.1"/>
    </source>
</evidence>
<gene>
    <name evidence="2" type="ORF">QBZ16_003062</name>
</gene>
<dbReference type="SUPFAM" id="SSF53474">
    <property type="entry name" value="alpha/beta-Hydrolases"/>
    <property type="match status" value="1"/>
</dbReference>
<organism evidence="2 3">
    <name type="scientific">Prototheca wickerhamii</name>
    <dbReference type="NCBI Taxonomy" id="3111"/>
    <lineage>
        <taxon>Eukaryota</taxon>
        <taxon>Viridiplantae</taxon>
        <taxon>Chlorophyta</taxon>
        <taxon>core chlorophytes</taxon>
        <taxon>Trebouxiophyceae</taxon>
        <taxon>Chlorellales</taxon>
        <taxon>Chlorellaceae</taxon>
        <taxon>Prototheca</taxon>
    </lineage>
</organism>
<feature type="domain" description="AB hydrolase-1" evidence="1">
    <location>
        <begin position="61"/>
        <end position="293"/>
    </location>
</feature>
<comment type="caution">
    <text evidence="2">The sequence shown here is derived from an EMBL/GenBank/DDBJ whole genome shotgun (WGS) entry which is preliminary data.</text>
</comment>
<sequence length="317" mass="34560">MRRYPANETVGEFCGYGANATAPAWPDVAIDFVGELRHANITDGTIGYYRFGNSSSGRPPLVMVAGFGMTMGDWGADTVEQLARDQEVIIFDNRGMGESTDYSSGTLSIRGMAEDTLEFVESLDLDVRPNLMGVSMGGFITLNSAAFYGDAYDNFVMLVTSAGSPNSPPPTDQAQEVLVGSNSTPLQSLNTSFPLRYPQAAEAACDRWFHPDPVGPSFVNSTTFGRQTAAIFNYFFFDTETWDAVPNITSNILLIGAEDDLIVPVGGLKLIAERTQSPWMIVYKNAGHGVLEQYRESILGNIDNFLDWVGVYGDEEE</sequence>
<accession>A0AAD9IJ45</accession>
<proteinExistence type="predicted"/>
<protein>
    <recommendedName>
        <fullName evidence="1">AB hydrolase-1 domain-containing protein</fullName>
    </recommendedName>
</protein>
<name>A0AAD9IJ45_PROWI</name>
<keyword evidence="3" id="KW-1185">Reference proteome</keyword>
<dbReference type="Gene3D" id="3.40.50.1820">
    <property type="entry name" value="alpha/beta hydrolase"/>
    <property type="match status" value="1"/>
</dbReference>
<evidence type="ECO:0000259" key="1">
    <source>
        <dbReference type="Pfam" id="PF12697"/>
    </source>
</evidence>
<dbReference type="EMBL" id="JASFZW010000003">
    <property type="protein sequence ID" value="KAK2079371.1"/>
    <property type="molecule type" value="Genomic_DNA"/>
</dbReference>
<dbReference type="InterPro" id="IPR029058">
    <property type="entry name" value="AB_hydrolase_fold"/>
</dbReference>
<evidence type="ECO:0000313" key="3">
    <source>
        <dbReference type="Proteomes" id="UP001255856"/>
    </source>
</evidence>
<dbReference type="PANTHER" id="PTHR43433:SF5">
    <property type="entry name" value="AB HYDROLASE-1 DOMAIN-CONTAINING PROTEIN"/>
    <property type="match status" value="1"/>
</dbReference>
<dbReference type="Pfam" id="PF12697">
    <property type="entry name" value="Abhydrolase_6"/>
    <property type="match status" value="1"/>
</dbReference>
<dbReference type="PANTHER" id="PTHR43433">
    <property type="entry name" value="HYDROLASE, ALPHA/BETA FOLD FAMILY PROTEIN"/>
    <property type="match status" value="1"/>
</dbReference>
<dbReference type="AlphaFoldDB" id="A0AAD9IJ45"/>
<reference evidence="2" key="1">
    <citation type="submission" date="2021-01" db="EMBL/GenBank/DDBJ databases">
        <authorList>
            <person name="Eckstrom K.M.E."/>
        </authorList>
    </citation>
    <scope>NUCLEOTIDE SEQUENCE</scope>
    <source>
        <strain evidence="2">UVCC 0001</strain>
    </source>
</reference>
<dbReference type="InterPro" id="IPR000073">
    <property type="entry name" value="AB_hydrolase_1"/>
</dbReference>
<dbReference type="Proteomes" id="UP001255856">
    <property type="component" value="Unassembled WGS sequence"/>
</dbReference>
<dbReference type="InterPro" id="IPR050471">
    <property type="entry name" value="AB_hydrolase"/>
</dbReference>